<dbReference type="GO" id="GO:0004519">
    <property type="term" value="F:endonuclease activity"/>
    <property type="evidence" value="ECO:0007669"/>
    <property type="project" value="UniProtKB-KW"/>
</dbReference>
<keyword evidence="1" id="KW-0540">Nuclease</keyword>
<dbReference type="EMBL" id="JAOPJZ010000001">
    <property type="protein sequence ID" value="MCU4750641.1"/>
    <property type="molecule type" value="Genomic_DNA"/>
</dbReference>
<name>A0AAP3E4T2_9EURY</name>
<dbReference type="InterPro" id="IPR003615">
    <property type="entry name" value="HNH_nuc"/>
</dbReference>
<evidence type="ECO:0000256" key="2">
    <source>
        <dbReference type="ARBA" id="ARBA00022801"/>
    </source>
</evidence>
<dbReference type="Pfam" id="PF01844">
    <property type="entry name" value="HNH"/>
    <property type="match status" value="1"/>
</dbReference>
<sequence length="243" mass="27888">MQCPTCDKQLSTERGMRQHHTKVHGDPLPNRTCTGCGLEFYDPKSRRSFCDGCNPNAGEHNGNWSDATEQGSCKLCGARFEYYPSNKPGVYCSDCVKTRDEFLGIPYREVHSIKRLDRECEFCDAEMTVLRSAVKKGQGRFCSQECLAEWMSDQWGGSDPKYTGRWREVRRQARKRDRSTCQRCGKHREVLGQEPDVHHIKPVRKFEDPQQSHKLSNVVCLCKRCHALVEIGKVPCPNPPDYE</sequence>
<protein>
    <submittedName>
        <fullName evidence="4">HNH endonuclease</fullName>
    </submittedName>
</protein>
<dbReference type="GO" id="GO:0016787">
    <property type="term" value="F:hydrolase activity"/>
    <property type="evidence" value="ECO:0007669"/>
    <property type="project" value="UniProtKB-KW"/>
</dbReference>
<dbReference type="PANTHER" id="PTHR41286">
    <property type="entry name" value="HNH NUCLEASE YAJD-RELATED"/>
    <property type="match status" value="1"/>
</dbReference>
<gene>
    <name evidence="4" type="ORF">OB919_01365</name>
</gene>
<dbReference type="Gene3D" id="1.10.30.50">
    <property type="match status" value="1"/>
</dbReference>
<dbReference type="Proteomes" id="UP001321047">
    <property type="component" value="Unassembled WGS sequence"/>
</dbReference>
<keyword evidence="4" id="KW-0255">Endonuclease</keyword>
<accession>A0AAP3E4T2</accession>
<dbReference type="InterPro" id="IPR013087">
    <property type="entry name" value="Znf_C2H2_type"/>
</dbReference>
<evidence type="ECO:0000313" key="4">
    <source>
        <dbReference type="EMBL" id="MCU4750641.1"/>
    </source>
</evidence>
<dbReference type="PANTHER" id="PTHR41286:SF1">
    <property type="entry name" value="HNH NUCLEASE YAJD-RELATED"/>
    <property type="match status" value="1"/>
</dbReference>
<dbReference type="SMART" id="SM00507">
    <property type="entry name" value="HNHc"/>
    <property type="match status" value="1"/>
</dbReference>
<proteinExistence type="predicted"/>
<evidence type="ECO:0000313" key="5">
    <source>
        <dbReference type="Proteomes" id="UP001321047"/>
    </source>
</evidence>
<evidence type="ECO:0000259" key="3">
    <source>
        <dbReference type="PROSITE" id="PS50157"/>
    </source>
</evidence>
<dbReference type="GO" id="GO:0003676">
    <property type="term" value="F:nucleic acid binding"/>
    <property type="evidence" value="ECO:0007669"/>
    <property type="project" value="InterPro"/>
</dbReference>
<dbReference type="GO" id="GO:0005829">
    <property type="term" value="C:cytosol"/>
    <property type="evidence" value="ECO:0007669"/>
    <property type="project" value="TreeGrafter"/>
</dbReference>
<keyword evidence="2" id="KW-0378">Hydrolase</keyword>
<dbReference type="AlphaFoldDB" id="A0AAP3E4T2"/>
<dbReference type="PROSITE" id="PS50157">
    <property type="entry name" value="ZINC_FINGER_C2H2_2"/>
    <property type="match status" value="1"/>
</dbReference>
<keyword evidence="5" id="KW-1185">Reference proteome</keyword>
<dbReference type="CDD" id="cd00085">
    <property type="entry name" value="HNHc"/>
    <property type="match status" value="1"/>
</dbReference>
<feature type="domain" description="C2H2-type" evidence="3">
    <location>
        <begin position="1"/>
        <end position="29"/>
    </location>
</feature>
<dbReference type="PROSITE" id="PS00028">
    <property type="entry name" value="ZINC_FINGER_C2H2_1"/>
    <property type="match status" value="1"/>
</dbReference>
<dbReference type="GO" id="GO:0008270">
    <property type="term" value="F:zinc ion binding"/>
    <property type="evidence" value="ECO:0007669"/>
    <property type="project" value="InterPro"/>
</dbReference>
<organism evidence="4 5">
    <name type="scientific">Natronosalvus hydrolyticus</name>
    <dbReference type="NCBI Taxonomy" id="2979988"/>
    <lineage>
        <taxon>Archaea</taxon>
        <taxon>Methanobacteriati</taxon>
        <taxon>Methanobacteriota</taxon>
        <taxon>Stenosarchaea group</taxon>
        <taxon>Halobacteria</taxon>
        <taxon>Halobacteriales</taxon>
        <taxon>Natrialbaceae</taxon>
        <taxon>Natronosalvus</taxon>
    </lineage>
</organism>
<reference evidence="4 5" key="1">
    <citation type="submission" date="2022-09" db="EMBL/GenBank/DDBJ databases">
        <title>Enrichment on poylsaccharides allowed isolation of novel metabolic and taxonomic groups of Haloarchaea.</title>
        <authorList>
            <person name="Sorokin D.Y."/>
            <person name="Elcheninov A.G."/>
            <person name="Khizhniak T.V."/>
            <person name="Kolganova T.V."/>
            <person name="Kublanov I.V."/>
        </authorList>
    </citation>
    <scope>NUCLEOTIDE SEQUENCE [LARGE SCALE GENOMIC DNA]</scope>
    <source>
        <strain evidence="4 5">AArc-curdl1</strain>
    </source>
</reference>
<evidence type="ECO:0000256" key="1">
    <source>
        <dbReference type="ARBA" id="ARBA00022722"/>
    </source>
</evidence>
<comment type="caution">
    <text evidence="4">The sequence shown here is derived from an EMBL/GenBank/DDBJ whole genome shotgun (WGS) entry which is preliminary data.</text>
</comment>
<dbReference type="InterPro" id="IPR002711">
    <property type="entry name" value="HNH"/>
</dbReference>